<proteinExistence type="inferred from homology"/>
<dbReference type="Pfam" id="PF00551">
    <property type="entry name" value="Formyl_trans_N"/>
    <property type="match status" value="1"/>
</dbReference>
<dbReference type="GO" id="GO:0006189">
    <property type="term" value="P:'de novo' IMP biosynthetic process"/>
    <property type="evidence" value="ECO:0007669"/>
    <property type="project" value="InterPro"/>
</dbReference>
<dbReference type="EC" id="2.1.2.2" evidence="2"/>
<evidence type="ECO:0000313" key="6">
    <source>
        <dbReference type="EMBL" id="KAA6352576.1"/>
    </source>
</evidence>
<dbReference type="InterPro" id="IPR036477">
    <property type="entry name" value="Formyl_transf_N_sf"/>
</dbReference>
<dbReference type="AlphaFoldDB" id="A0A5J4T261"/>
<dbReference type="GO" id="GO:0004644">
    <property type="term" value="F:phosphoribosylglycinamide formyltransferase activity"/>
    <property type="evidence" value="ECO:0007669"/>
    <property type="project" value="UniProtKB-EC"/>
</dbReference>
<dbReference type="EMBL" id="SNRY01000001">
    <property type="protein sequence ID" value="KAA6352576.1"/>
    <property type="molecule type" value="Genomic_DNA"/>
</dbReference>
<dbReference type="GO" id="GO:0005829">
    <property type="term" value="C:cytosol"/>
    <property type="evidence" value="ECO:0007669"/>
    <property type="project" value="TreeGrafter"/>
</dbReference>
<keyword evidence="3 6" id="KW-0808">Transferase</keyword>
<dbReference type="SUPFAM" id="SSF53328">
    <property type="entry name" value="Formyltransferase"/>
    <property type="match status" value="1"/>
</dbReference>
<evidence type="ECO:0000256" key="1">
    <source>
        <dbReference type="ARBA" id="ARBA00005054"/>
    </source>
</evidence>
<accession>A0A5J4T261</accession>
<dbReference type="PANTHER" id="PTHR43369:SF2">
    <property type="entry name" value="PHOSPHORIBOSYLGLYCINAMIDE FORMYLTRANSFERASE"/>
    <property type="match status" value="1"/>
</dbReference>
<evidence type="ECO:0000256" key="3">
    <source>
        <dbReference type="ARBA" id="ARBA00022679"/>
    </source>
</evidence>
<evidence type="ECO:0000259" key="5">
    <source>
        <dbReference type="Pfam" id="PF00551"/>
    </source>
</evidence>
<dbReference type="InterPro" id="IPR004607">
    <property type="entry name" value="GART"/>
</dbReference>
<gene>
    <name evidence="6" type="ORF">EZS27_000028</name>
</gene>
<reference evidence="6" key="1">
    <citation type="submission" date="2019-03" db="EMBL/GenBank/DDBJ databases">
        <title>Single cell metagenomics reveals metabolic interactions within the superorganism composed of flagellate Streblomastix strix and complex community of Bacteroidetes bacteria on its surface.</title>
        <authorList>
            <person name="Treitli S.C."/>
            <person name="Kolisko M."/>
            <person name="Husnik F."/>
            <person name="Keeling P."/>
            <person name="Hampl V."/>
        </authorList>
    </citation>
    <scope>NUCLEOTIDE SEQUENCE</scope>
    <source>
        <strain evidence="6">STM</strain>
    </source>
</reference>
<dbReference type="InterPro" id="IPR002376">
    <property type="entry name" value="Formyl_transf_N"/>
</dbReference>
<dbReference type="Gene3D" id="3.40.50.170">
    <property type="entry name" value="Formyl transferase, N-terminal domain"/>
    <property type="match status" value="1"/>
</dbReference>
<dbReference type="NCBIfam" id="TIGR00639">
    <property type="entry name" value="PurN"/>
    <property type="match status" value="1"/>
</dbReference>
<dbReference type="CDD" id="cd08645">
    <property type="entry name" value="FMT_core_GART"/>
    <property type="match status" value="1"/>
</dbReference>
<evidence type="ECO:0000256" key="2">
    <source>
        <dbReference type="ARBA" id="ARBA00012254"/>
    </source>
</evidence>
<protein>
    <recommendedName>
        <fullName evidence="2">phosphoribosylglycinamide formyltransferase 1</fullName>
        <ecNumber evidence="2">2.1.2.2</ecNumber>
    </recommendedName>
</protein>
<dbReference type="HAMAP" id="MF_01930">
    <property type="entry name" value="PurN"/>
    <property type="match status" value="1"/>
</dbReference>
<keyword evidence="4" id="KW-0658">Purine biosynthesis</keyword>
<name>A0A5J4T261_9ZZZZ</name>
<comment type="caution">
    <text evidence="6">The sequence shown here is derived from an EMBL/GenBank/DDBJ whole genome shotgun (WGS) entry which is preliminary data.</text>
</comment>
<feature type="domain" description="Formyl transferase N-terminal" evidence="5">
    <location>
        <begin position="19"/>
        <end position="197"/>
    </location>
</feature>
<organism evidence="6">
    <name type="scientific">termite gut metagenome</name>
    <dbReference type="NCBI Taxonomy" id="433724"/>
    <lineage>
        <taxon>unclassified sequences</taxon>
        <taxon>metagenomes</taxon>
        <taxon>organismal metagenomes</taxon>
    </lineage>
</organism>
<dbReference type="PANTHER" id="PTHR43369">
    <property type="entry name" value="PHOSPHORIBOSYLGLYCINAMIDE FORMYLTRANSFERASE"/>
    <property type="match status" value="1"/>
</dbReference>
<sequence length="205" mass="23058">MRIFKISVHITTLMERKRNIAIFASGSGSNAENIVNYFGKNDSIKISLIVSNKKNAYVLERALRLNVPSVVVPKSDWETGENLVVLLRRHQIDFIVLAGFLLRIPEVLLHAYPDKIINIHPALLPKFGGKGMYGDKVHEAVVAAGEKESGITIHYINEHYDEGQIIFQAKCEVLSEDSPADVARKVHALEYEHFPRIVEKVATIF</sequence>
<evidence type="ECO:0000256" key="4">
    <source>
        <dbReference type="ARBA" id="ARBA00022755"/>
    </source>
</evidence>
<comment type="pathway">
    <text evidence="1">Purine metabolism; IMP biosynthesis via de novo pathway; N(2)-formyl-N(1)-(5-phospho-D-ribosyl)glycinamide from N(1)-(5-phospho-D-ribosyl)glycinamide (10-formyl THF route): step 1/1.</text>
</comment>